<dbReference type="AlphaFoldDB" id="A0A1I7UDL4"/>
<dbReference type="InterPro" id="IPR016187">
    <property type="entry name" value="CTDL_fold"/>
</dbReference>
<sequence length="168" mass="19249">MHGALTDRNVAHNFCASKGAMLAIPESQEELDLWSQYFKHIDFMEPFAIDGQLTPRCKSKLFVAKHKGFPKESLCKNNEAYEFTDSNTDPTFVLDRISKNDPIFQEVTDEEDMKRFNTPECLTMRTSKLSNNHTQPTIYPQYCVETKVLDALPVKEAIFSIVCGTRPY</sequence>
<reference evidence="2" key="1">
    <citation type="submission" date="2016-11" db="UniProtKB">
        <authorList>
            <consortium name="WormBaseParasite"/>
        </authorList>
    </citation>
    <scope>IDENTIFICATION</scope>
</reference>
<proteinExistence type="predicted"/>
<evidence type="ECO:0000313" key="1">
    <source>
        <dbReference type="Proteomes" id="UP000095282"/>
    </source>
</evidence>
<keyword evidence="1" id="KW-1185">Reference proteome</keyword>
<dbReference type="PANTHER" id="PTHR23124:SF149">
    <property type="entry name" value="C-TYPE LECTIN-RELATED"/>
    <property type="match status" value="1"/>
</dbReference>
<dbReference type="PANTHER" id="PTHR23124">
    <property type="entry name" value="C-TYPE LECTIN DOMAIN-CONTAINING PROTEIN-RELATED-RELATED"/>
    <property type="match status" value="1"/>
</dbReference>
<evidence type="ECO:0000313" key="2">
    <source>
        <dbReference type="WBParaSite" id="Csp11.Scaffold629.g8261.t2"/>
    </source>
</evidence>
<name>A0A1I7UDL4_9PELO</name>
<organism evidence="1 2">
    <name type="scientific">Caenorhabditis tropicalis</name>
    <dbReference type="NCBI Taxonomy" id="1561998"/>
    <lineage>
        <taxon>Eukaryota</taxon>
        <taxon>Metazoa</taxon>
        <taxon>Ecdysozoa</taxon>
        <taxon>Nematoda</taxon>
        <taxon>Chromadorea</taxon>
        <taxon>Rhabditida</taxon>
        <taxon>Rhabditina</taxon>
        <taxon>Rhabditomorpha</taxon>
        <taxon>Rhabditoidea</taxon>
        <taxon>Rhabditidae</taxon>
        <taxon>Peloderinae</taxon>
        <taxon>Caenorhabditis</taxon>
    </lineage>
</organism>
<dbReference type="STRING" id="1561998.A0A1I7UDL4"/>
<accession>A0A1I7UDL4</accession>
<dbReference type="Proteomes" id="UP000095282">
    <property type="component" value="Unplaced"/>
</dbReference>
<dbReference type="WBParaSite" id="Csp11.Scaffold629.g8261.t2">
    <property type="protein sequence ID" value="Csp11.Scaffold629.g8261.t2"/>
    <property type="gene ID" value="Csp11.Scaffold629.g8261"/>
</dbReference>
<dbReference type="SUPFAM" id="SSF56436">
    <property type="entry name" value="C-type lectin-like"/>
    <property type="match status" value="1"/>
</dbReference>
<dbReference type="eggNOG" id="KOG4297">
    <property type="taxonomic scope" value="Eukaryota"/>
</dbReference>
<protein>
    <submittedName>
        <fullName evidence="2">C-type lectin domain-containing protein</fullName>
    </submittedName>
</protein>